<sequence>MREVAPYRYAGETIDKVKREDIIGDYQYINHGKDISANIKQSVYIQLKKDNTISGEISGTWKKTGHNSAELTVDGIQYDGVFLRQWNPTSASYVMTFSALSKKGAAIWGSKLQDKPDAEIAADVQNDLSLGDTSSVTNNLILPNEGTRQADITWHSSDAGIVSDSGVVNRPIPGAGNAAVTLTATITKGEATAVKKFTVVVKEQSIDGLTAHYGFDNDLTDRTGSAGAGTVTGGKIDESGGAITYAKGISGNAAAFDGTSGVRLPNGLISGNTYSVSLWVNPEQLTDYTTTFFGARDSGSWVSFLPRGHEFVNNDTMVWSGTAWYDAGSGMKINTGEWSHLAFTVNNGRIAVYINGVQKFSGTGFPNLFTTTDGIFSLGVNWWDTPYKGLMDELRIYEVALTAEQVANLAKITP</sequence>
<gene>
    <name evidence="3" type="ORF">ACFPYJ_27640</name>
</gene>
<dbReference type="PANTHER" id="PTHR42535:SF2">
    <property type="entry name" value="CHROMOSOME UNDETERMINED SCAFFOLD_146, WHOLE GENOME SHOTGUN SEQUENCE"/>
    <property type="match status" value="1"/>
</dbReference>
<accession>A0ABW0W3N9</accession>
<proteinExistence type="predicted"/>
<evidence type="ECO:0000313" key="3">
    <source>
        <dbReference type="EMBL" id="MFC5652812.1"/>
    </source>
</evidence>
<dbReference type="InterPro" id="IPR013320">
    <property type="entry name" value="ConA-like_dom_sf"/>
</dbReference>
<protein>
    <submittedName>
        <fullName evidence="3">LamG-like jellyroll fold domain-containing protein</fullName>
    </submittedName>
</protein>
<dbReference type="Proteomes" id="UP001596047">
    <property type="component" value="Unassembled WGS sequence"/>
</dbReference>
<evidence type="ECO:0000259" key="1">
    <source>
        <dbReference type="Pfam" id="PF16369"/>
    </source>
</evidence>
<dbReference type="SUPFAM" id="SSF49899">
    <property type="entry name" value="Concanavalin A-like lectins/glucanases"/>
    <property type="match status" value="1"/>
</dbReference>
<feature type="domain" description="Extracellular endo-alpha-(1-&gt;5)-L-arabinanase C-terminal" evidence="1">
    <location>
        <begin position="6"/>
        <end position="109"/>
    </location>
</feature>
<dbReference type="Pfam" id="PF16369">
    <property type="entry name" value="GH43_C"/>
    <property type="match status" value="1"/>
</dbReference>
<evidence type="ECO:0000259" key="2">
    <source>
        <dbReference type="Pfam" id="PF20578"/>
    </source>
</evidence>
<feature type="domain" description="Atrophied bacterial Ig" evidence="2">
    <location>
        <begin position="124"/>
        <end position="204"/>
    </location>
</feature>
<dbReference type="Gene3D" id="2.60.120.200">
    <property type="match status" value="1"/>
</dbReference>
<dbReference type="PANTHER" id="PTHR42535">
    <property type="entry name" value="OOKINETE PROTEIN, PUTATIVE-RELATED"/>
    <property type="match status" value="1"/>
</dbReference>
<dbReference type="RefSeq" id="WP_379191467.1">
    <property type="nucleotide sequence ID" value="NZ_JBHSOW010000106.1"/>
</dbReference>
<reference evidence="4" key="1">
    <citation type="journal article" date="2019" name="Int. J. Syst. Evol. Microbiol.">
        <title>The Global Catalogue of Microorganisms (GCM) 10K type strain sequencing project: providing services to taxonomists for standard genome sequencing and annotation.</title>
        <authorList>
            <consortium name="The Broad Institute Genomics Platform"/>
            <consortium name="The Broad Institute Genome Sequencing Center for Infectious Disease"/>
            <person name="Wu L."/>
            <person name="Ma J."/>
        </authorList>
    </citation>
    <scope>NUCLEOTIDE SEQUENCE [LARGE SCALE GENOMIC DNA]</scope>
    <source>
        <strain evidence="4">CGMCC 1.3240</strain>
    </source>
</reference>
<evidence type="ECO:0000313" key="4">
    <source>
        <dbReference type="Proteomes" id="UP001596047"/>
    </source>
</evidence>
<dbReference type="Pfam" id="PF13385">
    <property type="entry name" value="Laminin_G_3"/>
    <property type="match status" value="1"/>
</dbReference>
<dbReference type="InterPro" id="IPR046780">
    <property type="entry name" value="aBig_2"/>
</dbReference>
<dbReference type="Gene3D" id="2.40.128.10">
    <property type="match status" value="1"/>
</dbReference>
<dbReference type="InterPro" id="IPR032291">
    <property type="entry name" value="Abn2_C"/>
</dbReference>
<dbReference type="EMBL" id="JBHSOW010000106">
    <property type="protein sequence ID" value="MFC5652812.1"/>
    <property type="molecule type" value="Genomic_DNA"/>
</dbReference>
<comment type="caution">
    <text evidence="3">The sequence shown here is derived from an EMBL/GenBank/DDBJ whole genome shotgun (WGS) entry which is preliminary data.</text>
</comment>
<organism evidence="3 4">
    <name type="scientific">Paenibacillus solisilvae</name>
    <dbReference type="NCBI Taxonomy" id="2486751"/>
    <lineage>
        <taxon>Bacteria</taxon>
        <taxon>Bacillati</taxon>
        <taxon>Bacillota</taxon>
        <taxon>Bacilli</taxon>
        <taxon>Bacillales</taxon>
        <taxon>Paenibacillaceae</taxon>
        <taxon>Paenibacillus</taxon>
    </lineage>
</organism>
<keyword evidence="4" id="KW-1185">Reference proteome</keyword>
<dbReference type="Pfam" id="PF20578">
    <property type="entry name" value="aBig_2"/>
    <property type="match status" value="1"/>
</dbReference>
<name>A0ABW0W3N9_9BACL</name>